<feature type="region of interest" description="Disordered" evidence="1">
    <location>
        <begin position="1"/>
        <end position="56"/>
    </location>
</feature>
<organism evidence="2 3">
    <name type="scientific">Maudiozyma humilis</name>
    <name type="common">Sour dough yeast</name>
    <name type="synonym">Kazachstania humilis</name>
    <dbReference type="NCBI Taxonomy" id="51915"/>
    <lineage>
        <taxon>Eukaryota</taxon>
        <taxon>Fungi</taxon>
        <taxon>Dikarya</taxon>
        <taxon>Ascomycota</taxon>
        <taxon>Saccharomycotina</taxon>
        <taxon>Saccharomycetes</taxon>
        <taxon>Saccharomycetales</taxon>
        <taxon>Saccharomycetaceae</taxon>
        <taxon>Maudiozyma</taxon>
    </lineage>
</organism>
<dbReference type="GO" id="GO:0003677">
    <property type="term" value="F:DNA binding"/>
    <property type="evidence" value="ECO:0007669"/>
    <property type="project" value="TreeGrafter"/>
</dbReference>
<feature type="compositionally biased region" description="Basic and acidic residues" evidence="1">
    <location>
        <begin position="104"/>
        <end position="121"/>
    </location>
</feature>
<dbReference type="PANTHER" id="PTHR23389:SF11">
    <property type="entry name" value="TELOMERE LENGTH REGULATION PROTEIN ELG1"/>
    <property type="match status" value="1"/>
</dbReference>
<protein>
    <submittedName>
        <fullName evidence="2">Elg1 protein</fullName>
    </submittedName>
</protein>
<evidence type="ECO:0000256" key="1">
    <source>
        <dbReference type="SAM" id="MobiDB-lite"/>
    </source>
</evidence>
<dbReference type="PANTHER" id="PTHR23389">
    <property type="entry name" value="CHROMOSOME TRANSMISSION FIDELITY FACTOR 18"/>
    <property type="match status" value="1"/>
</dbReference>
<evidence type="ECO:0000313" key="2">
    <source>
        <dbReference type="EMBL" id="GMM54143.1"/>
    </source>
</evidence>
<keyword evidence="3" id="KW-1185">Reference proteome</keyword>
<dbReference type="InterPro" id="IPR027417">
    <property type="entry name" value="P-loop_NTPase"/>
</dbReference>
<sequence length="842" mass="97075">MKRTTPTSLSLLLSGNQNKKAKLDKKTTTKRKLKSTEKSSVSTNAPANDESSSTSNDIIDLLDDEESQRKDVSPQEKPKVIRHIIPEGGSVKAQSVKSFLLSKKPAEQKTKNTSDAKEVKTGKHITSESNKSDNNSITQVIDDEISEIIEDDAPQVIDNGKPQIIDDNSLKIINEVRSKNIVDKSINLQRSKLANNSSDIKKTKLKDLFSRFGPPVGDSITSDYHGPKSRFHQISKLNEIEAPFPHQQLVQPIETVPPSNSDSNINLPLRSASPNTNTTHSYPHFNEEEYISLNHNRESDTSEINSKEVNYTISQNKYFVQWPELFKPKTSRHVILEQKVREGVATWIETAINKLKRPTTRNKLLSTYKEDIDMFKKFIIHDDEDDQSTSMDGDVNNGDIEEFVPLAILHGDGVGKNTLIHTIAKEKNCQIYEVNTSQNRGRKDIFDTLSEYCTTHFVKDKKVPGVVVFSDVDVVFKEHDRFFWSMIEKLLLKSRKPIILTCDDINFVPTTLINICSDQESIFQAKKVTTRTVVAYLEKYCQTLELKLERSILEMIARRNNRDIRKCLMQMQFWFSSEHKIRMDSSNSARSKMVDITDIRELSQLTNLYSMGDIIASNTVEKSQILQEDDHTLMTNDVINATRQSTDDQYRMRHDYMEDYRIHVPHYSHSMMMPFELNIGSKLLEEVSQRTPHFEMANYKYPHKFNRIKSETVAFLETRIKSPNKLMNKRIRGTRNSRKMRSILKNFEGVLPEQSQVNNDVMFDFATTNTNNLGQDVLPYAYEIALHEQKSRQYNCQLYQVSVNGLEDEEQRTEMLNQLIEEEMFKQLRYEKRPDGVVKAWE</sequence>
<feature type="region of interest" description="Disordered" evidence="1">
    <location>
        <begin position="102"/>
        <end position="134"/>
    </location>
</feature>
<dbReference type="SUPFAM" id="SSF52540">
    <property type="entry name" value="P-loop containing nucleoside triphosphate hydrolases"/>
    <property type="match status" value="1"/>
</dbReference>
<feature type="compositionally biased region" description="Polar residues" evidence="1">
    <location>
        <begin position="41"/>
        <end position="56"/>
    </location>
</feature>
<comment type="caution">
    <text evidence="2">The sequence shown here is derived from an EMBL/GenBank/DDBJ whole genome shotgun (WGS) entry which is preliminary data.</text>
</comment>
<dbReference type="Proteomes" id="UP001377567">
    <property type="component" value="Unassembled WGS sequence"/>
</dbReference>
<proteinExistence type="predicted"/>
<dbReference type="EMBL" id="BTGD01000001">
    <property type="protein sequence ID" value="GMM54143.1"/>
    <property type="molecule type" value="Genomic_DNA"/>
</dbReference>
<feature type="compositionally biased region" description="Basic residues" evidence="1">
    <location>
        <begin position="19"/>
        <end position="33"/>
    </location>
</feature>
<name>A0AAV5RSC0_MAUHU</name>
<dbReference type="Gene3D" id="1.10.8.60">
    <property type="match status" value="1"/>
</dbReference>
<dbReference type="GO" id="GO:0005634">
    <property type="term" value="C:nucleus"/>
    <property type="evidence" value="ECO:0007669"/>
    <property type="project" value="TreeGrafter"/>
</dbReference>
<accession>A0AAV5RSC0</accession>
<dbReference type="Gene3D" id="3.40.50.300">
    <property type="entry name" value="P-loop containing nucleotide triphosphate hydrolases"/>
    <property type="match status" value="1"/>
</dbReference>
<reference evidence="2 3" key="1">
    <citation type="journal article" date="2023" name="Elife">
        <title>Identification of key yeast species and microbe-microbe interactions impacting larval growth of Drosophila in the wild.</title>
        <authorList>
            <person name="Mure A."/>
            <person name="Sugiura Y."/>
            <person name="Maeda R."/>
            <person name="Honda K."/>
            <person name="Sakurai N."/>
            <person name="Takahashi Y."/>
            <person name="Watada M."/>
            <person name="Katoh T."/>
            <person name="Gotoh A."/>
            <person name="Gotoh Y."/>
            <person name="Taniguchi I."/>
            <person name="Nakamura K."/>
            <person name="Hayashi T."/>
            <person name="Katayama T."/>
            <person name="Uemura T."/>
            <person name="Hattori Y."/>
        </authorList>
    </citation>
    <scope>NUCLEOTIDE SEQUENCE [LARGE SCALE GENOMIC DNA]</scope>
    <source>
        <strain evidence="2 3">KH-74</strain>
    </source>
</reference>
<dbReference type="AlphaFoldDB" id="A0AAV5RSC0"/>
<evidence type="ECO:0000313" key="3">
    <source>
        <dbReference type="Proteomes" id="UP001377567"/>
    </source>
</evidence>
<gene>
    <name evidence="2" type="ORF">DAKH74_007590</name>
</gene>